<proteinExistence type="predicted"/>
<protein>
    <submittedName>
        <fullName evidence="2">Uncharacterized protein</fullName>
    </submittedName>
</protein>
<keyword evidence="1" id="KW-0812">Transmembrane</keyword>
<sequence>MLVYTISDIIGLVFLGLFLAMVSILGIVQLSLKIIDVYENRKRKKNND</sequence>
<evidence type="ECO:0000256" key="1">
    <source>
        <dbReference type="SAM" id="Phobius"/>
    </source>
</evidence>
<dbReference type="EMBL" id="LR797815">
    <property type="protein sequence ID" value="CAB4240776.1"/>
    <property type="molecule type" value="Genomic_DNA"/>
</dbReference>
<organism evidence="2">
    <name type="scientific">uncultured Caudovirales phage</name>
    <dbReference type="NCBI Taxonomy" id="2100421"/>
    <lineage>
        <taxon>Viruses</taxon>
        <taxon>Duplodnaviria</taxon>
        <taxon>Heunggongvirae</taxon>
        <taxon>Uroviricota</taxon>
        <taxon>Caudoviricetes</taxon>
        <taxon>Peduoviridae</taxon>
        <taxon>Maltschvirus</taxon>
        <taxon>Maltschvirus maltsch</taxon>
    </lineage>
</organism>
<keyword evidence="1" id="KW-0472">Membrane</keyword>
<gene>
    <name evidence="2" type="ORF">UFOVP23_14</name>
</gene>
<reference evidence="2" key="1">
    <citation type="submission" date="2020-05" db="EMBL/GenBank/DDBJ databases">
        <authorList>
            <person name="Chiriac C."/>
            <person name="Salcher M."/>
            <person name="Ghai R."/>
            <person name="Kavagutti S V."/>
        </authorList>
    </citation>
    <scope>NUCLEOTIDE SEQUENCE</scope>
</reference>
<evidence type="ECO:0000313" key="2">
    <source>
        <dbReference type="EMBL" id="CAB4240776.1"/>
    </source>
</evidence>
<accession>A0A6J5TBA3</accession>
<keyword evidence="1" id="KW-1133">Transmembrane helix</keyword>
<name>A0A6J5TBA3_9CAUD</name>
<feature type="transmembrane region" description="Helical" evidence="1">
    <location>
        <begin position="12"/>
        <end position="35"/>
    </location>
</feature>